<feature type="domain" description="TPM" evidence="2">
    <location>
        <begin position="55"/>
        <end position="178"/>
    </location>
</feature>
<dbReference type="EMBL" id="CP022187">
    <property type="protein sequence ID" value="AWI74697.1"/>
    <property type="molecule type" value="Genomic_DNA"/>
</dbReference>
<evidence type="ECO:0000313" key="3">
    <source>
        <dbReference type="EMBL" id="AWI74697.1"/>
    </source>
</evidence>
<organism evidence="3 4">
    <name type="scientific">Parazoarcus communis</name>
    <dbReference type="NCBI Taxonomy" id="41977"/>
    <lineage>
        <taxon>Bacteria</taxon>
        <taxon>Pseudomonadati</taxon>
        <taxon>Pseudomonadota</taxon>
        <taxon>Betaproteobacteria</taxon>
        <taxon>Rhodocyclales</taxon>
        <taxon>Zoogloeaceae</taxon>
        <taxon>Parazoarcus</taxon>
    </lineage>
</organism>
<dbReference type="PANTHER" id="PTHR30373">
    <property type="entry name" value="UPF0603 PROTEIN YGCG"/>
    <property type="match status" value="1"/>
</dbReference>
<dbReference type="Gene3D" id="3.10.310.50">
    <property type="match status" value="1"/>
</dbReference>
<keyword evidence="4" id="KW-1185">Reference proteome</keyword>
<evidence type="ECO:0000313" key="4">
    <source>
        <dbReference type="Proteomes" id="UP000244930"/>
    </source>
</evidence>
<reference evidence="3 4" key="1">
    <citation type="submission" date="2017-06" db="EMBL/GenBank/DDBJ databases">
        <title>Azoarcus.</title>
        <authorList>
            <person name="Woo J.-H."/>
            <person name="Kim H.-S."/>
        </authorList>
    </citation>
    <scope>NUCLEOTIDE SEQUENCE [LARGE SCALE GENOMIC DNA]</scope>
    <source>
        <strain evidence="3 4">TSPY31</strain>
    </source>
</reference>
<proteinExistence type="predicted"/>
<gene>
    <name evidence="3" type="ORF">CEW83_05295</name>
</gene>
<accession>A0A2U8GM22</accession>
<dbReference type="AlphaFoldDB" id="A0A2U8GM22"/>
<name>A0A2U8GM22_9RHOO</name>
<feature type="transmembrane region" description="Helical" evidence="1">
    <location>
        <begin position="236"/>
        <end position="265"/>
    </location>
</feature>
<sequence>MIHVSSNRSARRHGQTRLSSLIALSLRWLTCAMLLLSTAVFAQAVLPVPELSARVIDQTGTLDAGVRQSLESRLAAFETERGSQIVVLVVASTAPEDIASYAFRVADQWKIGRREVGDGVLLVVAKNDRKVRIEVARALEGAVPDVIAFRIIDGLITPRFRDGDFAAGIAAGVEGLIARISGEDLPLPVQSASSGDDWDFSLEDIAAFLFVGVPVLGGILTSVLGRKLGTLATAGVMGFIVQLITGSLLLAIVGGVLALIFTIAIGGGGGGGGFGGGGPVIRGGGFGGGRSSGGGGFRSGGGGSFGGGGASGGW</sequence>
<keyword evidence="1" id="KW-1133">Transmembrane helix</keyword>
<dbReference type="Proteomes" id="UP000244930">
    <property type="component" value="Chromosome"/>
</dbReference>
<dbReference type="KEGG" id="acom:CEW83_05295"/>
<evidence type="ECO:0000256" key="1">
    <source>
        <dbReference type="SAM" id="Phobius"/>
    </source>
</evidence>
<evidence type="ECO:0000259" key="2">
    <source>
        <dbReference type="Pfam" id="PF04536"/>
    </source>
</evidence>
<feature type="transmembrane region" description="Helical" evidence="1">
    <location>
        <begin position="205"/>
        <end position="224"/>
    </location>
</feature>
<dbReference type="Pfam" id="PF04536">
    <property type="entry name" value="TPM_phosphatase"/>
    <property type="match status" value="1"/>
</dbReference>
<keyword evidence="1" id="KW-0472">Membrane</keyword>
<feature type="transmembrane region" description="Helical" evidence="1">
    <location>
        <begin position="21"/>
        <end position="46"/>
    </location>
</feature>
<keyword evidence="1" id="KW-0812">Transmembrane</keyword>
<dbReference type="PANTHER" id="PTHR30373:SF2">
    <property type="entry name" value="UPF0603 PROTEIN YGCG"/>
    <property type="match status" value="1"/>
</dbReference>
<dbReference type="InterPro" id="IPR007621">
    <property type="entry name" value="TPM_dom"/>
</dbReference>
<protein>
    <recommendedName>
        <fullName evidence="2">TPM domain-containing protein</fullName>
    </recommendedName>
</protein>